<organism evidence="3 4">
    <name type="scientific">Bacillus chungangensis</name>
    <dbReference type="NCBI Taxonomy" id="587633"/>
    <lineage>
        <taxon>Bacteria</taxon>
        <taxon>Bacillati</taxon>
        <taxon>Bacillota</taxon>
        <taxon>Bacilli</taxon>
        <taxon>Bacillales</taxon>
        <taxon>Bacillaceae</taxon>
        <taxon>Bacillus</taxon>
    </lineage>
</organism>
<dbReference type="PROSITE" id="PS51257">
    <property type="entry name" value="PROKAR_LIPOPROTEIN"/>
    <property type="match status" value="1"/>
</dbReference>
<dbReference type="Gene3D" id="1.20.120.570">
    <property type="entry name" value="YkyA-like"/>
    <property type="match status" value="1"/>
</dbReference>
<feature type="signal peptide" evidence="2">
    <location>
        <begin position="1"/>
        <end position="23"/>
    </location>
</feature>
<keyword evidence="4" id="KW-1185">Reference proteome</keyword>
<comment type="caution">
    <text evidence="3">The sequence shown here is derived from an EMBL/GenBank/DDBJ whole genome shotgun (WGS) entry which is preliminary data.</text>
</comment>
<dbReference type="RefSeq" id="WP_307230623.1">
    <property type="nucleotide sequence ID" value="NZ_JAUSTT010000017.1"/>
</dbReference>
<dbReference type="SUPFAM" id="SSF140423">
    <property type="entry name" value="MW0975(SA0943)-like"/>
    <property type="match status" value="1"/>
</dbReference>
<keyword evidence="2" id="KW-0732">Signal</keyword>
<proteinExistence type="predicted"/>
<protein>
    <submittedName>
        <fullName evidence="3">Rubrerythrin</fullName>
    </submittedName>
</protein>
<evidence type="ECO:0000313" key="3">
    <source>
        <dbReference type="EMBL" id="MDQ0177004.1"/>
    </source>
</evidence>
<keyword evidence="1" id="KW-0175">Coiled coil</keyword>
<feature type="coiled-coil region" evidence="1">
    <location>
        <begin position="87"/>
        <end position="121"/>
    </location>
</feature>
<accession>A0ABT9WV63</accession>
<evidence type="ECO:0000256" key="2">
    <source>
        <dbReference type="SAM" id="SignalP"/>
    </source>
</evidence>
<sequence length="218" mass="25790">MRKAAKSIFIMMMASLLSGCFHMTSPEETIYTIFEKTVEKEKDFKELQQPLVELEKKESAIYDQIMELGMKEFTKIKKLADDALLNVDERENMMVKEQEAMNASQEEFEKAKEYIDKIKEKELKKAANDLYILMKKRYQAHEILFDIYKEGLEADRQLYRLFKDEELEYDVLEGQIEVTNTHYAKLLEANNQFNEATEEFNEKKLVFYQQAGIQVEAQ</sequence>
<dbReference type="InterPro" id="IPR019454">
    <property type="entry name" value="Lipoprot_YkyA-like"/>
</dbReference>
<name>A0ABT9WV63_9BACI</name>
<feature type="chain" id="PRO_5046077756" evidence="2">
    <location>
        <begin position="24"/>
        <end position="218"/>
    </location>
</feature>
<gene>
    <name evidence="3" type="ORF">J2S08_002883</name>
</gene>
<reference evidence="3 4" key="1">
    <citation type="submission" date="2023-07" db="EMBL/GenBank/DDBJ databases">
        <title>Genomic Encyclopedia of Type Strains, Phase IV (KMG-IV): sequencing the most valuable type-strain genomes for metagenomic binning, comparative biology and taxonomic classification.</title>
        <authorList>
            <person name="Goeker M."/>
        </authorList>
    </citation>
    <scope>NUCLEOTIDE SEQUENCE [LARGE SCALE GENOMIC DNA]</scope>
    <source>
        <strain evidence="3 4">DSM 23837</strain>
    </source>
</reference>
<dbReference type="EMBL" id="JAUSTT010000017">
    <property type="protein sequence ID" value="MDQ0177004.1"/>
    <property type="molecule type" value="Genomic_DNA"/>
</dbReference>
<dbReference type="Proteomes" id="UP001223586">
    <property type="component" value="Unassembled WGS sequence"/>
</dbReference>
<dbReference type="InterPro" id="IPR036785">
    <property type="entry name" value="YkyA-like_sf"/>
</dbReference>
<evidence type="ECO:0000313" key="4">
    <source>
        <dbReference type="Proteomes" id="UP001223586"/>
    </source>
</evidence>
<dbReference type="Pfam" id="PF10368">
    <property type="entry name" value="YkyA"/>
    <property type="match status" value="1"/>
</dbReference>
<evidence type="ECO:0000256" key="1">
    <source>
        <dbReference type="SAM" id="Coils"/>
    </source>
</evidence>